<evidence type="ECO:0000256" key="4">
    <source>
        <dbReference type="ARBA" id="ARBA00022833"/>
    </source>
</evidence>
<proteinExistence type="predicted"/>
<keyword evidence="5" id="KW-0539">Nucleus</keyword>
<keyword evidence="2" id="KW-0479">Metal-binding</keyword>
<keyword evidence="4" id="KW-0862">Zinc</keyword>
<evidence type="ECO:0000256" key="2">
    <source>
        <dbReference type="ARBA" id="ARBA00022723"/>
    </source>
</evidence>
<evidence type="ECO:0000313" key="9">
    <source>
        <dbReference type="Proteomes" id="UP001604336"/>
    </source>
</evidence>
<feature type="compositionally biased region" description="Basic residues" evidence="6">
    <location>
        <begin position="1181"/>
        <end position="1190"/>
    </location>
</feature>
<feature type="compositionally biased region" description="Basic and acidic residues" evidence="6">
    <location>
        <begin position="1082"/>
        <end position="1116"/>
    </location>
</feature>
<keyword evidence="9" id="KW-1185">Reference proteome</keyword>
<dbReference type="Pfam" id="PF12047">
    <property type="entry name" value="DNMT1-RFD"/>
    <property type="match status" value="1"/>
</dbReference>
<dbReference type="GO" id="GO:0005634">
    <property type="term" value="C:nucleus"/>
    <property type="evidence" value="ECO:0007669"/>
    <property type="project" value="UniProtKB-SubCell"/>
</dbReference>
<evidence type="ECO:0000313" key="8">
    <source>
        <dbReference type="EMBL" id="KAL2476045.1"/>
    </source>
</evidence>
<comment type="subcellular location">
    <subcellularLocation>
        <location evidence="1">Nucleus</location>
    </subcellularLocation>
</comment>
<sequence>MATEHPLSAKKRCRLGFEFQLNPLVFSSSLFSSASGFGTTSKSDFVVDDYIIGEIEDDESNEEINYFDKLCAIFDNGGVLICCEGKCNRSFHPTFEDGIESACPSLRYTNAELEAMRNIELYCKNCEYKQHQCFICGELGSSDESSGAQVFHCLKGACRHFYHPHCVAELLHNGNEAAAEDLERKIVAGEQFECPLHKCHVCKELEVKSDHELQFAICRRCPKAYHRMCWPREIACEQRAWEDLIPDRIVIYCMEHEMDEDLVILHHRTWKGLKKSEAKMASSEDEGEALPRTVSSYEFEIGKDEPISFAELPVQWKKGETPDGKQKQIFLRGSTDKGLQKIYKQVIAWKFDLSNEKPEVSVLTKENYWIRLLNPRKAFENIIRTILITVHFLHFVKRNPGTSHKALWDYLGKVFSLFEPRPSENDLVDHISLIDEAVKRDATLAKSKLLVTFLEEKPNKRKAFSEDIGTTSKSGFIVDDDMIGENEDDDMSDEEDNCFDTVCAICDNGGTLLCCEGKCIRSFHPTVEDGADSVCSSLGYTNAEVEALKNIDFYCKNCEYKQHQCFACGELGSSDESSGAEVFRCVNGACGHFYHPGCELEVKSVPNLQFAVCRRCPRAYHRKCLPSEIAFEDEDENIVQRAWEGLIPNRILIYCLEHDIDEDLATPVRNHIKFPEDAVGKRIAAKPSKGFENLSSAGKQGHLSQKRGDKLSGEGSFKKQKVALNNSCPEKPNESTITLGEQLFAKFYDTDSDSVKSRQVERVDGEQELSQKVKPIVKGTNYLLNLDADAKRRILAMMKDASSSVTLDEIVGRHKAPSTHIQSSKYAVDKNVTLGKVEGSVEAVRAALQKMEGGCVIDAKSVCGTDLLYQVMKWKNKLKVYLSPFLYGMRYTSFGRHFTKLDKLKEIVDILHWYVKDGDMIVDFCCGSNDFSCLMKKKLDEMGKSCLFRNYDIVQAKNNLHFEKRDWMEVQPNELPPGSKLIMGLNPPFGVNAGLANKFINKALEFKPKLLILIVPQETQRLDKKDFPYDLVWENDQMLVGKSFYLPGSVDVNDKQMEDWNLNAPPLYLWSHPDWTPKHKDIAQQHGHLSKDQKKLSIQESRPEIHVSDAPGDRNNLDQYPVHQVDDQNLGNRQENREQEARVTTSHKEELPRDSCVTEGDRNPGHQKNQSEANSEEFCGKRKKKRKRRPAMSVEDKSTGKHSLSCRPHRNVDGGRLLDDHSPKSLERHSHMDIEMEDYQHSENSSFSASRPYSQTGHGGNLDDDLAGKYRLRSEEPFPSLTNRLSHTHNPEHGFRTPINETRRGGNLDDDLVGKYLMQSEEPFTSLTNRQSHTPNPEHGFRTPDPLMGYPRGTTDMHGYRSYEMEEKYGRDVNIQPNVNLPGRPPHSWTQNYRSNPGPGYAPSYGQLVPSATSNYGGVNTSAMQRYAPRLDELNHTRMNRVGSGLPLPDTSGIFRPPVPRPGFQAGSLGFAPGPHHPFPHQNSSGWLNE</sequence>
<dbReference type="PANTHER" id="PTHR46235">
    <property type="entry name" value="PHD FINGER-CONTAINING PROTEIN DDB_G0268158"/>
    <property type="match status" value="1"/>
</dbReference>
<dbReference type="EMBL" id="JBFOLK010000011">
    <property type="protein sequence ID" value="KAL2476045.1"/>
    <property type="molecule type" value="Genomic_DNA"/>
</dbReference>
<dbReference type="Proteomes" id="UP001604336">
    <property type="component" value="Unassembled WGS sequence"/>
</dbReference>
<dbReference type="SMART" id="SM00249">
    <property type="entry name" value="PHD"/>
    <property type="match status" value="4"/>
</dbReference>
<dbReference type="Pfam" id="PF26055">
    <property type="entry name" value="Mtase_EDM2"/>
    <property type="match status" value="1"/>
</dbReference>
<feature type="region of interest" description="Disordered" evidence="6">
    <location>
        <begin position="1468"/>
        <end position="1490"/>
    </location>
</feature>
<feature type="domain" description="Zinc finger PHD-type" evidence="7">
    <location>
        <begin position="70"/>
        <end position="127"/>
    </location>
</feature>
<dbReference type="InterPro" id="IPR001965">
    <property type="entry name" value="Znf_PHD"/>
</dbReference>
<evidence type="ECO:0000256" key="3">
    <source>
        <dbReference type="ARBA" id="ARBA00022771"/>
    </source>
</evidence>
<evidence type="ECO:0000259" key="7">
    <source>
        <dbReference type="SMART" id="SM00249"/>
    </source>
</evidence>
<organism evidence="8 9">
    <name type="scientific">Abeliophyllum distichum</name>
    <dbReference type="NCBI Taxonomy" id="126358"/>
    <lineage>
        <taxon>Eukaryota</taxon>
        <taxon>Viridiplantae</taxon>
        <taxon>Streptophyta</taxon>
        <taxon>Embryophyta</taxon>
        <taxon>Tracheophyta</taxon>
        <taxon>Spermatophyta</taxon>
        <taxon>Magnoliopsida</taxon>
        <taxon>eudicotyledons</taxon>
        <taxon>Gunneridae</taxon>
        <taxon>Pentapetalae</taxon>
        <taxon>asterids</taxon>
        <taxon>lamiids</taxon>
        <taxon>Lamiales</taxon>
        <taxon>Oleaceae</taxon>
        <taxon>Forsythieae</taxon>
        <taxon>Abeliophyllum</taxon>
    </lineage>
</organism>
<feature type="compositionally biased region" description="Basic and acidic residues" evidence="6">
    <location>
        <begin position="1289"/>
        <end position="1306"/>
    </location>
</feature>
<feature type="region of interest" description="Disordered" evidence="6">
    <location>
        <begin position="1280"/>
        <end position="1306"/>
    </location>
</feature>
<feature type="region of interest" description="Disordered" evidence="6">
    <location>
        <begin position="1239"/>
        <end position="1263"/>
    </location>
</feature>
<feature type="domain" description="Zinc finger PHD-type" evidence="7">
    <location>
        <begin position="564"/>
        <end position="617"/>
    </location>
</feature>
<feature type="compositionally biased region" description="Basic and acidic residues" evidence="6">
    <location>
        <begin position="1134"/>
        <end position="1153"/>
    </location>
</feature>
<dbReference type="CDD" id="cd15565">
    <property type="entry name" value="PHD2_NSD"/>
    <property type="match status" value="2"/>
</dbReference>
<evidence type="ECO:0000256" key="1">
    <source>
        <dbReference type="ARBA" id="ARBA00004123"/>
    </source>
</evidence>
<dbReference type="GO" id="GO:0008270">
    <property type="term" value="F:zinc ion binding"/>
    <property type="evidence" value="ECO:0007669"/>
    <property type="project" value="UniProtKB-KW"/>
</dbReference>
<dbReference type="PANTHER" id="PTHR46235:SF3">
    <property type="entry name" value="PHD FINGER-CONTAINING PROTEIN DDB_G0268158"/>
    <property type="match status" value="1"/>
</dbReference>
<dbReference type="InterPro" id="IPR055198">
    <property type="entry name" value="NSD_PHD"/>
</dbReference>
<feature type="domain" description="Zinc finger PHD-type" evidence="7">
    <location>
        <begin position="132"/>
        <end position="198"/>
    </location>
</feature>
<dbReference type="InterPro" id="IPR013083">
    <property type="entry name" value="Znf_RING/FYVE/PHD"/>
</dbReference>
<accession>A0ABD1QIK9</accession>
<feature type="region of interest" description="Disordered" evidence="6">
    <location>
        <begin position="691"/>
        <end position="715"/>
    </location>
</feature>
<dbReference type="InterPro" id="IPR022702">
    <property type="entry name" value="Cytosine_MeTrfase1_RFD"/>
</dbReference>
<feature type="compositionally biased region" description="Polar residues" evidence="6">
    <location>
        <begin position="1242"/>
        <end position="1256"/>
    </location>
</feature>
<feature type="compositionally biased region" description="Basic and acidic residues" evidence="6">
    <location>
        <begin position="1210"/>
        <end position="1224"/>
    </location>
</feature>
<reference evidence="9" key="1">
    <citation type="submission" date="2024-07" db="EMBL/GenBank/DDBJ databases">
        <title>Two chromosome-level genome assemblies of Korean endemic species Abeliophyllum distichum and Forsythia ovata (Oleaceae).</title>
        <authorList>
            <person name="Jang H."/>
        </authorList>
    </citation>
    <scope>NUCLEOTIDE SEQUENCE [LARGE SCALE GENOMIC DNA]</scope>
</reference>
<dbReference type="InterPro" id="IPR058939">
    <property type="entry name" value="Mtase_EDM2"/>
</dbReference>
<feature type="region of interest" description="Disordered" evidence="6">
    <location>
        <begin position="1327"/>
        <end position="1351"/>
    </location>
</feature>
<protein>
    <submittedName>
        <fullName evidence="8">Protein ENHANCED DOWNY MILDEW 2</fullName>
    </submittedName>
</protein>
<feature type="domain" description="Zinc finger PHD-type" evidence="7">
    <location>
        <begin position="502"/>
        <end position="559"/>
    </location>
</feature>
<comment type="caution">
    <text evidence="8">The sequence shown here is derived from an EMBL/GenBank/DDBJ whole genome shotgun (WGS) entry which is preliminary data.</text>
</comment>
<dbReference type="Pfam" id="PF22908">
    <property type="entry name" value="PHD_NSD"/>
    <property type="match status" value="2"/>
</dbReference>
<keyword evidence="3" id="KW-0863">Zinc-finger</keyword>
<evidence type="ECO:0000256" key="6">
    <source>
        <dbReference type="SAM" id="MobiDB-lite"/>
    </source>
</evidence>
<dbReference type="Gene3D" id="3.30.40.10">
    <property type="entry name" value="Zinc/RING finger domain, C3HC4 (zinc finger)"/>
    <property type="match status" value="3"/>
</dbReference>
<name>A0ABD1QIK9_9LAMI</name>
<gene>
    <name evidence="8" type="ORF">Adt_36781</name>
</gene>
<evidence type="ECO:0000256" key="5">
    <source>
        <dbReference type="ARBA" id="ARBA00023242"/>
    </source>
</evidence>
<feature type="region of interest" description="Disordered" evidence="6">
    <location>
        <begin position="1082"/>
        <end position="1224"/>
    </location>
</feature>